<dbReference type="Gene3D" id="1.20.1050.10">
    <property type="match status" value="1"/>
</dbReference>
<gene>
    <name evidence="5" type="ORF">OCTVUL_1B000678</name>
</gene>
<dbReference type="SFLD" id="SFLDS00019">
    <property type="entry name" value="Glutathione_Transferase_(cytos"/>
    <property type="match status" value="1"/>
</dbReference>
<dbReference type="InterPro" id="IPR050213">
    <property type="entry name" value="GST_superfamily"/>
</dbReference>
<dbReference type="PANTHER" id="PTHR11571">
    <property type="entry name" value="GLUTATHIONE S-TRANSFERASE"/>
    <property type="match status" value="1"/>
</dbReference>
<dbReference type="Gene3D" id="3.40.30.10">
    <property type="entry name" value="Glutaredoxin"/>
    <property type="match status" value="1"/>
</dbReference>
<feature type="domain" description="GST C-terminal" evidence="4">
    <location>
        <begin position="63"/>
        <end position="205"/>
    </location>
</feature>
<feature type="domain" description="GST N-terminal" evidence="3">
    <location>
        <begin position="1"/>
        <end position="61"/>
    </location>
</feature>
<dbReference type="SUPFAM" id="SSF52833">
    <property type="entry name" value="Thioredoxin-like"/>
    <property type="match status" value="1"/>
</dbReference>
<keyword evidence="6" id="KW-1185">Reference proteome</keyword>
<dbReference type="InterPro" id="IPR040079">
    <property type="entry name" value="Glutathione_S-Trfase"/>
</dbReference>
<evidence type="ECO:0000259" key="4">
    <source>
        <dbReference type="PROSITE" id="PS50405"/>
    </source>
</evidence>
<dbReference type="Pfam" id="PF14497">
    <property type="entry name" value="GST_C_3"/>
    <property type="match status" value="1"/>
</dbReference>
<dbReference type="Pfam" id="PF02798">
    <property type="entry name" value="GST_N"/>
    <property type="match status" value="1"/>
</dbReference>
<reference evidence="5" key="1">
    <citation type="submission" date="2023-08" db="EMBL/GenBank/DDBJ databases">
        <authorList>
            <person name="Alioto T."/>
            <person name="Alioto T."/>
            <person name="Gomez Garrido J."/>
        </authorList>
    </citation>
    <scope>NUCLEOTIDE SEQUENCE</scope>
</reference>
<name>A0AA36AVN5_OCTVU</name>
<evidence type="ECO:0000256" key="1">
    <source>
        <dbReference type="ARBA" id="ARBA00007409"/>
    </source>
</evidence>
<dbReference type="AlphaFoldDB" id="A0AA36AVN5"/>
<accession>A0AA36AVN5</accession>
<dbReference type="CDD" id="cd03039">
    <property type="entry name" value="GST_N_Sigma_like"/>
    <property type="match status" value="1"/>
</dbReference>
<organism evidence="5 6">
    <name type="scientific">Octopus vulgaris</name>
    <name type="common">Common octopus</name>
    <dbReference type="NCBI Taxonomy" id="6645"/>
    <lineage>
        <taxon>Eukaryota</taxon>
        <taxon>Metazoa</taxon>
        <taxon>Spiralia</taxon>
        <taxon>Lophotrochozoa</taxon>
        <taxon>Mollusca</taxon>
        <taxon>Cephalopoda</taxon>
        <taxon>Coleoidea</taxon>
        <taxon>Octopodiformes</taxon>
        <taxon>Octopoda</taxon>
        <taxon>Incirrata</taxon>
        <taxon>Octopodidae</taxon>
        <taxon>Octopus</taxon>
    </lineage>
</organism>
<evidence type="ECO:0000313" key="6">
    <source>
        <dbReference type="Proteomes" id="UP001162480"/>
    </source>
</evidence>
<dbReference type="SUPFAM" id="SSF47616">
    <property type="entry name" value="GST C-terminal domain-like"/>
    <property type="match status" value="1"/>
</dbReference>
<dbReference type="GO" id="GO:0004364">
    <property type="term" value="F:glutathione transferase activity"/>
    <property type="evidence" value="ECO:0007669"/>
    <property type="project" value="TreeGrafter"/>
</dbReference>
<dbReference type="PANTHER" id="PTHR11571:SF150">
    <property type="entry name" value="GLUTATHIONE S-TRANSFERASE"/>
    <property type="match status" value="1"/>
</dbReference>
<dbReference type="EMBL" id="OX597818">
    <property type="protein sequence ID" value="CAI9723151.1"/>
    <property type="molecule type" value="Genomic_DNA"/>
</dbReference>
<sequence>MLFSAAGVQFQDKRIEFSEWSHYKSKAPCRCLPYLEIDSATKIPESMAISRYLAREFGFHGRTNMDIFRVDYICDCFYDIFHDYMRWFHEKHGRFRTGCCPSLSSCIHHHDRDNDMKLRYIDTCRRILPFLEMTLGSFNGGKQYFMGEQIMLCDMMCYCCLEGPMRDNPSLMNGYPNLMALRQRVSSHPKISMYLKKRSHSDWNISDMSISYCAFMNISTFTVFSAIGDH</sequence>
<dbReference type="InterPro" id="IPR004046">
    <property type="entry name" value="GST_C"/>
</dbReference>
<dbReference type="InterPro" id="IPR003083">
    <property type="entry name" value="S-crystallin"/>
</dbReference>
<comment type="similarity">
    <text evidence="1">Belongs to the GST superfamily.</text>
</comment>
<keyword evidence="2" id="KW-0273">Eye lens protein</keyword>
<protein>
    <submittedName>
        <fullName evidence="5">SS-crystallin</fullName>
    </submittedName>
</protein>
<dbReference type="InterPro" id="IPR004045">
    <property type="entry name" value="Glutathione_S-Trfase_N"/>
</dbReference>
<dbReference type="InterPro" id="IPR010987">
    <property type="entry name" value="Glutathione-S-Trfase_C-like"/>
</dbReference>
<dbReference type="PRINTS" id="PR01269">
    <property type="entry name" value="SCRYSTALLIN"/>
</dbReference>
<evidence type="ECO:0000256" key="2">
    <source>
        <dbReference type="ARBA" id="ARBA00022613"/>
    </source>
</evidence>
<dbReference type="CDD" id="cd03192">
    <property type="entry name" value="GST_C_Sigma_like"/>
    <property type="match status" value="1"/>
</dbReference>
<proteinExistence type="inferred from homology"/>
<dbReference type="InterPro" id="IPR036249">
    <property type="entry name" value="Thioredoxin-like_sf"/>
</dbReference>
<evidence type="ECO:0000313" key="5">
    <source>
        <dbReference type="EMBL" id="CAI9723151.1"/>
    </source>
</evidence>
<dbReference type="PROSITE" id="PS50405">
    <property type="entry name" value="GST_CTER"/>
    <property type="match status" value="1"/>
</dbReference>
<dbReference type="Proteomes" id="UP001162480">
    <property type="component" value="Chromosome 5"/>
</dbReference>
<evidence type="ECO:0000259" key="3">
    <source>
        <dbReference type="PROSITE" id="PS50404"/>
    </source>
</evidence>
<dbReference type="PROSITE" id="PS50404">
    <property type="entry name" value="GST_NTER"/>
    <property type="match status" value="1"/>
</dbReference>
<dbReference type="GO" id="GO:0005212">
    <property type="term" value="F:structural constituent of eye lens"/>
    <property type="evidence" value="ECO:0007669"/>
    <property type="project" value="UniProtKB-KW"/>
</dbReference>
<dbReference type="InterPro" id="IPR036282">
    <property type="entry name" value="Glutathione-S-Trfase_C_sf"/>
</dbReference>
<dbReference type="GO" id="GO:0006749">
    <property type="term" value="P:glutathione metabolic process"/>
    <property type="evidence" value="ECO:0007669"/>
    <property type="project" value="TreeGrafter"/>
</dbReference>